<evidence type="ECO:0000256" key="2">
    <source>
        <dbReference type="SAM" id="MobiDB-lite"/>
    </source>
</evidence>
<dbReference type="InterPro" id="IPR015590">
    <property type="entry name" value="Aldehyde_DH_dom"/>
</dbReference>
<gene>
    <name evidence="4" type="ORF">Arub01_56560</name>
</gene>
<reference evidence="4" key="1">
    <citation type="submission" date="2023-02" db="EMBL/GenBank/DDBJ databases">
        <title>Actinomadura rubrobrunea NBRC 14622.</title>
        <authorList>
            <person name="Ichikawa N."/>
            <person name="Sato H."/>
            <person name="Tonouchi N."/>
        </authorList>
    </citation>
    <scope>NUCLEOTIDE SEQUENCE</scope>
    <source>
        <strain evidence="4">NBRC 14622</strain>
    </source>
</reference>
<dbReference type="InterPro" id="IPR050740">
    <property type="entry name" value="Aldehyde_DH_Superfamily"/>
</dbReference>
<dbReference type="CDD" id="cd07129">
    <property type="entry name" value="ALDH_KGSADH"/>
    <property type="match status" value="1"/>
</dbReference>
<protein>
    <submittedName>
        <fullName evidence="4">Aldehyde dehydrogenase</fullName>
    </submittedName>
</protein>
<dbReference type="EMBL" id="BSRZ01000023">
    <property type="protein sequence ID" value="GLW67413.1"/>
    <property type="molecule type" value="Genomic_DNA"/>
</dbReference>
<evidence type="ECO:0000256" key="1">
    <source>
        <dbReference type="ARBA" id="ARBA00023002"/>
    </source>
</evidence>
<sequence>MSVLTPDEAVARAQTAAGPWAAAPPKERAAALTAVADALEAAREELVALADEETRLGPARLNGELTRTTFQLGLFAEVAQAGEYFDVRIDRPDPDWPPGPRPDLRRYRTAVGPVLVFAASNFPFAFSVAGGDTASAWAAGCPVVVKAHPGHPRLSRRTGEIVAAALAGAGAPDGVFGLIEGEEEGVRALRHPGIAAAAFTGSQRGGLALARIAAERPVPIPFYGELGSVNPVVVTPAAAAARADEIAQGYVGSLTLGAGQFCTNPGLMFVPAGGDLLDRITAKLGEVGEAPMLNDRIRGGFLDTARALAGRPGVRRLVWPSDDSSAAPRLITMDLAAFAADPGAAEECFGPLGLVVVYERLADVAGAVAALPGQLTASLHAEDAEAGELAELARVLADRSGRVLWNQWPTGVAVTHAMQHGGPFPATTAPSTTSVGTAAIERFLRPVTYQQWPQDLLPPPLRDDNPWGVPQRIN</sequence>
<name>A0A9W6UYN8_9ACTN</name>
<dbReference type="Proteomes" id="UP001165124">
    <property type="component" value="Unassembled WGS sequence"/>
</dbReference>
<dbReference type="Pfam" id="PF00171">
    <property type="entry name" value="Aldedh"/>
    <property type="match status" value="1"/>
</dbReference>
<accession>A0A9W6UYN8</accession>
<organism evidence="4 5">
    <name type="scientific">Actinomadura rubrobrunea</name>
    <dbReference type="NCBI Taxonomy" id="115335"/>
    <lineage>
        <taxon>Bacteria</taxon>
        <taxon>Bacillati</taxon>
        <taxon>Actinomycetota</taxon>
        <taxon>Actinomycetes</taxon>
        <taxon>Streptosporangiales</taxon>
        <taxon>Thermomonosporaceae</taxon>
        <taxon>Actinomadura</taxon>
    </lineage>
</organism>
<comment type="caution">
    <text evidence="4">The sequence shown here is derived from an EMBL/GenBank/DDBJ whole genome shotgun (WGS) entry which is preliminary data.</text>
</comment>
<dbReference type="SUPFAM" id="SSF53720">
    <property type="entry name" value="ALDH-like"/>
    <property type="match status" value="1"/>
</dbReference>
<dbReference type="InterPro" id="IPR016163">
    <property type="entry name" value="Ald_DH_C"/>
</dbReference>
<keyword evidence="1" id="KW-0560">Oxidoreductase</keyword>
<evidence type="ECO:0000259" key="3">
    <source>
        <dbReference type="Pfam" id="PF00171"/>
    </source>
</evidence>
<dbReference type="AlphaFoldDB" id="A0A9W6UYN8"/>
<keyword evidence="5" id="KW-1185">Reference proteome</keyword>
<feature type="region of interest" description="Disordered" evidence="2">
    <location>
        <begin position="455"/>
        <end position="474"/>
    </location>
</feature>
<evidence type="ECO:0000313" key="4">
    <source>
        <dbReference type="EMBL" id="GLW67413.1"/>
    </source>
</evidence>
<dbReference type="InterPro" id="IPR016162">
    <property type="entry name" value="Ald_DH_N"/>
</dbReference>
<evidence type="ECO:0000313" key="5">
    <source>
        <dbReference type="Proteomes" id="UP001165124"/>
    </source>
</evidence>
<dbReference type="InterPro" id="IPR044151">
    <property type="entry name" value="ALDH_KGSADH"/>
</dbReference>
<dbReference type="PANTHER" id="PTHR43353">
    <property type="entry name" value="SUCCINATE-SEMIALDEHYDE DEHYDROGENASE, MITOCHONDRIAL"/>
    <property type="match status" value="1"/>
</dbReference>
<dbReference type="InterPro" id="IPR016161">
    <property type="entry name" value="Ald_DH/histidinol_DH"/>
</dbReference>
<dbReference type="PANTHER" id="PTHR43353:SF3">
    <property type="entry name" value="ALDEHYDE DEHYDROGENASE-RELATED"/>
    <property type="match status" value="1"/>
</dbReference>
<proteinExistence type="predicted"/>
<dbReference type="Gene3D" id="3.40.309.10">
    <property type="entry name" value="Aldehyde Dehydrogenase, Chain A, domain 2"/>
    <property type="match status" value="1"/>
</dbReference>
<dbReference type="GO" id="GO:0016620">
    <property type="term" value="F:oxidoreductase activity, acting on the aldehyde or oxo group of donors, NAD or NADP as acceptor"/>
    <property type="evidence" value="ECO:0007669"/>
    <property type="project" value="InterPro"/>
</dbReference>
<dbReference type="RefSeq" id="WP_067915215.1">
    <property type="nucleotide sequence ID" value="NZ_BSRZ01000023.1"/>
</dbReference>
<dbReference type="Gene3D" id="3.40.605.10">
    <property type="entry name" value="Aldehyde Dehydrogenase, Chain A, domain 1"/>
    <property type="match status" value="1"/>
</dbReference>
<feature type="domain" description="Aldehyde dehydrogenase" evidence="3">
    <location>
        <begin position="7"/>
        <end position="285"/>
    </location>
</feature>